<dbReference type="PANTHER" id="PTHR48267:SF1">
    <property type="entry name" value="BILIRUBIN OXIDASE"/>
    <property type="match status" value="1"/>
</dbReference>
<dbReference type="InterPro" id="IPR045087">
    <property type="entry name" value="Cu-oxidase_fam"/>
</dbReference>
<dbReference type="RefSeq" id="WP_354644560.1">
    <property type="nucleotide sequence ID" value="NZ_CP159872.1"/>
</dbReference>
<dbReference type="Gene3D" id="2.60.40.420">
    <property type="entry name" value="Cupredoxins - blue copper proteins"/>
    <property type="match status" value="1"/>
</dbReference>
<feature type="region of interest" description="Disordered" evidence="2">
    <location>
        <begin position="58"/>
        <end position="78"/>
    </location>
</feature>
<comment type="similarity">
    <text evidence="1">Belongs to the multicopper oxidase family.</text>
</comment>
<protein>
    <submittedName>
        <fullName evidence="3">Uncharacterized protein</fullName>
    </submittedName>
</protein>
<gene>
    <name evidence="3" type="ORF">ABWK59_34205</name>
</gene>
<evidence type="ECO:0000256" key="2">
    <source>
        <dbReference type="SAM" id="MobiDB-lite"/>
    </source>
</evidence>
<evidence type="ECO:0000313" key="3">
    <source>
        <dbReference type="EMBL" id="XCM83624.1"/>
    </source>
</evidence>
<evidence type="ECO:0000256" key="1">
    <source>
        <dbReference type="ARBA" id="ARBA00010609"/>
    </source>
</evidence>
<dbReference type="AlphaFoldDB" id="A0AAU8K810"/>
<dbReference type="KEGG" id="kcm:ABWK59_34205"/>
<dbReference type="EMBL" id="CP159872">
    <property type="protein sequence ID" value="XCM83624.1"/>
    <property type="molecule type" value="Genomic_DNA"/>
</dbReference>
<name>A0AAU8K810_9ACTN</name>
<accession>A0AAU8K810</accession>
<dbReference type="PANTHER" id="PTHR48267">
    <property type="entry name" value="CUPREDOXIN SUPERFAMILY PROTEIN"/>
    <property type="match status" value="1"/>
</dbReference>
<proteinExistence type="inferred from homology"/>
<reference evidence="3" key="1">
    <citation type="submission" date="2024-06" db="EMBL/GenBank/DDBJ databases">
        <title>The genome sequences of Kitasatospora sp. strain HUAS MG31.</title>
        <authorList>
            <person name="Mo P."/>
        </authorList>
    </citation>
    <scope>NUCLEOTIDE SEQUENCE</scope>
    <source>
        <strain evidence="3">HUAS MG31</strain>
    </source>
</reference>
<dbReference type="InterPro" id="IPR008972">
    <property type="entry name" value="Cupredoxin"/>
</dbReference>
<sequence length="149" mass="16102">MLNCLISPAERYDLLVGFSGMPMGTDITLANYNAPVHLPGGGGPEITEMMQFRVTKPLPGGGDPTTPDTEPALPAVPPIPVDVHTRRREFVLYRHVLFGTMTLNAVPFMEPSEDFIKLGSKEIWEYINPNHGAHPAGGAGGPVRWGGVR</sequence>
<organism evidence="3">
    <name type="scientific">Kitasatospora camelliae</name>
    <dbReference type="NCBI Taxonomy" id="3156397"/>
    <lineage>
        <taxon>Bacteria</taxon>
        <taxon>Bacillati</taxon>
        <taxon>Actinomycetota</taxon>
        <taxon>Actinomycetes</taxon>
        <taxon>Kitasatosporales</taxon>
        <taxon>Streptomycetaceae</taxon>
        <taxon>Kitasatospora</taxon>
    </lineage>
</organism>